<gene>
    <name evidence="2" type="ORF">ABVT11_17900</name>
</gene>
<evidence type="ECO:0000313" key="2">
    <source>
        <dbReference type="EMBL" id="MET1491717.1"/>
    </source>
</evidence>
<comment type="caution">
    <text evidence="2">The sequence shown here is derived from an EMBL/GenBank/DDBJ whole genome shotgun (WGS) entry which is preliminary data.</text>
</comment>
<evidence type="ECO:0000256" key="1">
    <source>
        <dbReference type="SAM" id="SignalP"/>
    </source>
</evidence>
<proteinExistence type="predicted"/>
<feature type="signal peptide" evidence="1">
    <location>
        <begin position="1"/>
        <end position="26"/>
    </location>
</feature>
<dbReference type="EMBL" id="JBEWLZ010000014">
    <property type="protein sequence ID" value="MET1491717.1"/>
    <property type="molecule type" value="Genomic_DNA"/>
</dbReference>
<name>A0ABV2CWC2_9RHOO</name>
<feature type="chain" id="PRO_5045927043" evidence="1">
    <location>
        <begin position="27"/>
        <end position="56"/>
    </location>
</feature>
<accession>A0ABV2CWC2</accession>
<organism evidence="2 3">
    <name type="scientific">Uliginosibacterium paludis</name>
    <dbReference type="NCBI Taxonomy" id="1615952"/>
    <lineage>
        <taxon>Bacteria</taxon>
        <taxon>Pseudomonadati</taxon>
        <taxon>Pseudomonadota</taxon>
        <taxon>Betaproteobacteria</taxon>
        <taxon>Rhodocyclales</taxon>
        <taxon>Zoogloeaceae</taxon>
        <taxon>Uliginosibacterium</taxon>
    </lineage>
</organism>
<reference evidence="2 3" key="1">
    <citation type="submission" date="2024-07" db="EMBL/GenBank/DDBJ databases">
        <title>Uliginosibacterium paludis KCTC:42655.</title>
        <authorList>
            <person name="Kim M.K."/>
        </authorList>
    </citation>
    <scope>NUCLEOTIDE SEQUENCE [LARGE SCALE GENOMIC DNA]</scope>
    <source>
        <strain evidence="2 3">KCTC 42655</strain>
    </source>
</reference>
<evidence type="ECO:0000313" key="3">
    <source>
        <dbReference type="Proteomes" id="UP001548590"/>
    </source>
</evidence>
<protein>
    <submittedName>
        <fullName evidence="2">Uncharacterized protein</fullName>
    </submittedName>
</protein>
<dbReference type="RefSeq" id="WP_345928118.1">
    <property type="nucleotide sequence ID" value="NZ_JBDIVF010000005.1"/>
</dbReference>
<keyword evidence="1" id="KW-0732">Signal</keyword>
<dbReference type="Proteomes" id="UP001548590">
    <property type="component" value="Unassembled WGS sequence"/>
</dbReference>
<sequence>MSFYIRCAAVCLASFGVLLLGPGFSAAGQPEGGANVVEATASSPVASLSQPQRAIR</sequence>
<keyword evidence="3" id="KW-1185">Reference proteome</keyword>